<keyword evidence="2" id="KW-0285">Flavoprotein</keyword>
<dbReference type="InterPro" id="IPR036318">
    <property type="entry name" value="FAD-bd_PCMH-like_sf"/>
</dbReference>
<dbReference type="SUPFAM" id="SSF56176">
    <property type="entry name" value="FAD-binding/transporter-associated domain-like"/>
    <property type="match status" value="1"/>
</dbReference>
<dbReference type="InterPro" id="IPR016166">
    <property type="entry name" value="FAD-bd_PCMH"/>
</dbReference>
<keyword evidence="7" id="KW-1185">Reference proteome</keyword>
<dbReference type="PROSITE" id="PS51387">
    <property type="entry name" value="FAD_PCMH"/>
    <property type="match status" value="1"/>
</dbReference>
<feature type="region of interest" description="Disordered" evidence="4">
    <location>
        <begin position="1"/>
        <end position="26"/>
    </location>
</feature>
<dbReference type="PANTHER" id="PTHR11748">
    <property type="entry name" value="D-LACTATE DEHYDROGENASE"/>
    <property type="match status" value="1"/>
</dbReference>
<proteinExistence type="inferred from homology"/>
<organism evidence="6 7">
    <name type="scientific">Aquincola tertiaricarbonis</name>
    <dbReference type="NCBI Taxonomy" id="391953"/>
    <lineage>
        <taxon>Bacteria</taxon>
        <taxon>Pseudomonadati</taxon>
        <taxon>Pseudomonadota</taxon>
        <taxon>Betaproteobacteria</taxon>
        <taxon>Burkholderiales</taxon>
        <taxon>Sphaerotilaceae</taxon>
        <taxon>Aquincola</taxon>
    </lineage>
</organism>
<evidence type="ECO:0000256" key="3">
    <source>
        <dbReference type="ARBA" id="ARBA00022827"/>
    </source>
</evidence>
<name>A0ABY4SGV2_AQUTE</name>
<feature type="domain" description="FAD-binding PCMH-type" evidence="5">
    <location>
        <begin position="19"/>
        <end position="211"/>
    </location>
</feature>
<evidence type="ECO:0000313" key="7">
    <source>
        <dbReference type="Proteomes" id="UP001056201"/>
    </source>
</evidence>
<evidence type="ECO:0000259" key="5">
    <source>
        <dbReference type="PROSITE" id="PS51387"/>
    </source>
</evidence>
<dbReference type="InterPro" id="IPR006094">
    <property type="entry name" value="Oxid_FAD_bind_N"/>
</dbReference>
<evidence type="ECO:0000256" key="2">
    <source>
        <dbReference type="ARBA" id="ARBA00022630"/>
    </source>
</evidence>
<dbReference type="InterPro" id="IPR016164">
    <property type="entry name" value="FAD-linked_Oxase-like_C"/>
</dbReference>
<reference evidence="6" key="1">
    <citation type="submission" date="2022-05" db="EMBL/GenBank/DDBJ databases">
        <title>An RpoN-dependent PEP-CTERM gene is involved in floc formation of an Aquincola tertiaricarbonis strain.</title>
        <authorList>
            <person name="Qiu D."/>
            <person name="Xia M."/>
        </authorList>
    </citation>
    <scope>NUCLEOTIDE SEQUENCE</scope>
    <source>
        <strain evidence="6">RN12</strain>
    </source>
</reference>
<dbReference type="Gene3D" id="3.30.43.10">
    <property type="entry name" value="Uridine Diphospho-n-acetylenolpyruvylglucosamine Reductase, domain 2"/>
    <property type="match status" value="1"/>
</dbReference>
<keyword evidence="3" id="KW-0274">FAD</keyword>
<evidence type="ECO:0000256" key="4">
    <source>
        <dbReference type="SAM" id="MobiDB-lite"/>
    </source>
</evidence>
<evidence type="ECO:0000256" key="1">
    <source>
        <dbReference type="ARBA" id="ARBA00008000"/>
    </source>
</evidence>
<protein>
    <submittedName>
        <fullName evidence="6">FAD-binding oxidoreductase</fullName>
    </submittedName>
</protein>
<dbReference type="Pfam" id="PF01565">
    <property type="entry name" value="FAD_binding_4"/>
    <property type="match status" value="1"/>
</dbReference>
<evidence type="ECO:0000313" key="6">
    <source>
        <dbReference type="EMBL" id="URI10439.1"/>
    </source>
</evidence>
<accession>A0ABY4SGV2</accession>
<dbReference type="InterPro" id="IPR016169">
    <property type="entry name" value="FAD-bd_PCMH_sub2"/>
</dbReference>
<dbReference type="Gene3D" id="3.30.465.10">
    <property type="match status" value="1"/>
</dbReference>
<dbReference type="InterPro" id="IPR016170">
    <property type="entry name" value="Cytok_DH_C_sf"/>
</dbReference>
<dbReference type="RefSeq" id="WP_250198646.1">
    <property type="nucleotide sequence ID" value="NZ_CP097636.1"/>
</dbReference>
<gene>
    <name evidence="6" type="ORF">MW290_15615</name>
</gene>
<dbReference type="Proteomes" id="UP001056201">
    <property type="component" value="Chromosome 2"/>
</dbReference>
<dbReference type="EMBL" id="CP097636">
    <property type="protein sequence ID" value="URI10439.1"/>
    <property type="molecule type" value="Genomic_DNA"/>
</dbReference>
<dbReference type="SUPFAM" id="SSF55103">
    <property type="entry name" value="FAD-linked oxidases, C-terminal domain"/>
    <property type="match status" value="1"/>
</dbReference>
<dbReference type="InterPro" id="IPR016167">
    <property type="entry name" value="FAD-bd_PCMH_sub1"/>
</dbReference>
<dbReference type="Gene3D" id="3.40.462.10">
    <property type="entry name" value="FAD-linked oxidases, C-terminal domain"/>
    <property type="match status" value="1"/>
</dbReference>
<sequence>MNQSDMGDSRASPRAQTSTTGHAKSIVGVQQPGSVDEVIELVHWARSTGARLYPVSRGLNWGYGSATPATDGCLIVDLSRMNNIRNAEAINARNPVAVIEPGVTQAQLYDHLEAHCPSLTFNVTGSGRDTSILGNALDRGVGYLGPRKEDVFGLEFVDGQGRLLKTGFRRLGEDSPLAHCHPYGLGPMLDGLLSQGSIGIVTSACFRLVPRRPREVAVSLTLRDVENFSAFLDSLIALKREGLMTSVAHIGNRARTETTLRYGITQYLQQRCGLSGRSLSDAADQALKVAARGEWSALASVTGNAGQVRAALKEIRSRTSRLADVRVVTDKLLDIGYAVTDRLRAWPTCRATAAAISAIRPLHGLALGKPTNVAIENLLWRGGQEELAPGAFDESHCGLLYVSPALPADGAFISRIMAVLNTVAARHGHKLYTTVNLETPLSTVAIINLLFDRRDAQAVAGAHRCADALWTCIREHGLEVYRARADMMPGVTDTAPEYWQAIGDLKAALDPLNIISPGRYAARERRESLHKPVSQTLDEL</sequence>
<dbReference type="PANTHER" id="PTHR11748:SF111">
    <property type="entry name" value="D-LACTATE DEHYDROGENASE, MITOCHONDRIAL-RELATED"/>
    <property type="match status" value="1"/>
</dbReference>
<comment type="similarity">
    <text evidence="1">Belongs to the FAD-binding oxidoreductase/transferase type 4 family.</text>
</comment>